<evidence type="ECO:0000256" key="5">
    <source>
        <dbReference type="PIRSR" id="PIRSR000137-2"/>
    </source>
</evidence>
<dbReference type="InterPro" id="IPR012132">
    <property type="entry name" value="GMC_OxRdtase"/>
</dbReference>
<keyword evidence="4 5" id="KW-0274">FAD</keyword>
<dbReference type="Gene3D" id="3.50.50.60">
    <property type="entry name" value="FAD/NAD(P)-binding domain"/>
    <property type="match status" value="1"/>
</dbReference>
<dbReference type="PANTHER" id="PTHR11552:SF147">
    <property type="entry name" value="CHOLINE DEHYDROGENASE, MITOCHONDRIAL"/>
    <property type="match status" value="1"/>
</dbReference>
<dbReference type="InParanoid" id="A0A6P8Z7B6"/>
<evidence type="ECO:0000256" key="1">
    <source>
        <dbReference type="ARBA" id="ARBA00001974"/>
    </source>
</evidence>
<comment type="similarity">
    <text evidence="2">Belongs to the GMC oxidoreductase family.</text>
</comment>
<reference evidence="8" key="1">
    <citation type="submission" date="2025-08" db="UniProtKB">
        <authorList>
            <consortium name="RefSeq"/>
        </authorList>
    </citation>
    <scope>IDENTIFICATION</scope>
    <source>
        <tissue evidence="8">Total insect</tissue>
    </source>
</reference>
<keyword evidence="3" id="KW-0285">Flavoprotein</keyword>
<dbReference type="RefSeq" id="XP_034242717.1">
    <property type="nucleotide sequence ID" value="XM_034386826.1"/>
</dbReference>
<dbReference type="OrthoDB" id="269227at2759"/>
<evidence type="ECO:0000313" key="8">
    <source>
        <dbReference type="RefSeq" id="XP_034242717.1"/>
    </source>
</evidence>
<dbReference type="SUPFAM" id="SSF54373">
    <property type="entry name" value="FAD-linked reductases, C-terminal domain"/>
    <property type="match status" value="1"/>
</dbReference>
<dbReference type="PROSITE" id="PS00624">
    <property type="entry name" value="GMC_OXRED_2"/>
    <property type="match status" value="1"/>
</dbReference>
<evidence type="ECO:0000256" key="3">
    <source>
        <dbReference type="ARBA" id="ARBA00022630"/>
    </source>
</evidence>
<dbReference type="InterPro" id="IPR000172">
    <property type="entry name" value="GMC_OxRdtase_N"/>
</dbReference>
<feature type="domain" description="Glucose-methanol-choline oxidoreductase N-terminal" evidence="6">
    <location>
        <begin position="316"/>
        <end position="330"/>
    </location>
</feature>
<dbReference type="KEGG" id="tpal:117646112"/>
<dbReference type="Gene3D" id="3.30.560.10">
    <property type="entry name" value="Glucose Oxidase, domain 3"/>
    <property type="match status" value="1"/>
</dbReference>
<evidence type="ECO:0000259" key="6">
    <source>
        <dbReference type="PROSITE" id="PS00624"/>
    </source>
</evidence>
<comment type="cofactor">
    <cofactor evidence="1 5">
        <name>FAD</name>
        <dbReference type="ChEBI" id="CHEBI:57692"/>
    </cofactor>
</comment>
<protein>
    <submittedName>
        <fullName evidence="8">Glucose dehydrogenase [FAD, quinone]-like</fullName>
    </submittedName>
</protein>
<dbReference type="PIRSF" id="PIRSF000137">
    <property type="entry name" value="Alcohol_oxidase"/>
    <property type="match status" value="1"/>
</dbReference>
<dbReference type="GO" id="GO:0016614">
    <property type="term" value="F:oxidoreductase activity, acting on CH-OH group of donors"/>
    <property type="evidence" value="ECO:0007669"/>
    <property type="project" value="InterPro"/>
</dbReference>
<dbReference type="GO" id="GO:0050660">
    <property type="term" value="F:flavin adenine dinucleotide binding"/>
    <property type="evidence" value="ECO:0007669"/>
    <property type="project" value="InterPro"/>
</dbReference>
<dbReference type="InterPro" id="IPR007867">
    <property type="entry name" value="GMC_OxRtase_C"/>
</dbReference>
<accession>A0A6P8Z7B6</accession>
<evidence type="ECO:0000313" key="7">
    <source>
        <dbReference type="Proteomes" id="UP000515158"/>
    </source>
</evidence>
<feature type="binding site" evidence="5">
    <location>
        <position position="138"/>
    </location>
    <ligand>
        <name>FAD</name>
        <dbReference type="ChEBI" id="CHEBI:57692"/>
    </ligand>
</feature>
<proteinExistence type="inferred from homology"/>
<dbReference type="Proteomes" id="UP000515158">
    <property type="component" value="Unplaced"/>
</dbReference>
<dbReference type="Pfam" id="PF05199">
    <property type="entry name" value="GMC_oxred_C"/>
    <property type="match status" value="1"/>
</dbReference>
<evidence type="ECO:0000256" key="2">
    <source>
        <dbReference type="ARBA" id="ARBA00010790"/>
    </source>
</evidence>
<sequence length="618" mass="67422">MQLTGSVTHPAVPYPAACVGTPLVTFLTLLVNVTNQRLEKEFRQRQRQAEQLTVTGDEEYDFVLVGGGSSGCVLAERLSQNPDVKVLLLERGGTEPFASRVPAFMTANIRANIAEYITGVPEAANCNGTGCQLTVPQVLGGGSTINAVMYVRGSSVDYDDWATMVGDPSWNYENVLPYFKRAEKNMDASIAADTKYHSTSGHLRVSWQPYRHPVIPLLAEAMEAAGEPFRLDINAEGQLGYSLIQTTTSGGERWSAYRGYLQPALGRPNLKVLTYATATRVVLEGPERRAAGVEYRDAAGKVRFARANREVILTAGAIGTPHLLMLSGIGPADELKAANIPVLVDLPVGEGLQDHPRVPGLEFECAPPLCEVDWKLRRRDLLQYAALRQGPLSETSLVQIGAFLRTGLDPPPPEGTGKPAKQPDVQVVFMGVDEDSNGTRCLANDPWRFNRVVYMPVLLHPRSRGSVRLNATNPSGPPVVRLGYFTDEGDRDIAVLVDSFKLGLRMEAPLQKLGLRLDRSTKYAPKCRALEFGSDEHLRCIARSTTATIWHWVSTCRMGRDDDDEAVVDARLRVKGVRGLRLADASVFPTLTSGNTNAPTIMVAERAADLLREAHGLA</sequence>
<keyword evidence="7" id="KW-1185">Reference proteome</keyword>
<organism evidence="8">
    <name type="scientific">Thrips palmi</name>
    <name type="common">Melon thrips</name>
    <dbReference type="NCBI Taxonomy" id="161013"/>
    <lineage>
        <taxon>Eukaryota</taxon>
        <taxon>Metazoa</taxon>
        <taxon>Ecdysozoa</taxon>
        <taxon>Arthropoda</taxon>
        <taxon>Hexapoda</taxon>
        <taxon>Insecta</taxon>
        <taxon>Pterygota</taxon>
        <taxon>Neoptera</taxon>
        <taxon>Paraneoptera</taxon>
        <taxon>Thysanoptera</taxon>
        <taxon>Terebrantia</taxon>
        <taxon>Thripoidea</taxon>
        <taxon>Thripidae</taxon>
        <taxon>Thrips</taxon>
    </lineage>
</organism>
<dbReference type="PANTHER" id="PTHR11552">
    <property type="entry name" value="GLUCOSE-METHANOL-CHOLINE GMC OXIDOREDUCTASE"/>
    <property type="match status" value="1"/>
</dbReference>
<dbReference type="Pfam" id="PF00732">
    <property type="entry name" value="GMC_oxred_N"/>
    <property type="match status" value="1"/>
</dbReference>
<feature type="binding site" evidence="5">
    <location>
        <begin position="550"/>
        <end position="551"/>
    </location>
    <ligand>
        <name>FAD</name>
        <dbReference type="ChEBI" id="CHEBI:57692"/>
    </ligand>
</feature>
<gene>
    <name evidence="8" type="primary">LOC117646112</name>
</gene>
<dbReference type="GeneID" id="117646112"/>
<dbReference type="SUPFAM" id="SSF51905">
    <property type="entry name" value="FAD/NAD(P)-binding domain"/>
    <property type="match status" value="1"/>
</dbReference>
<evidence type="ECO:0000256" key="4">
    <source>
        <dbReference type="ARBA" id="ARBA00022827"/>
    </source>
</evidence>
<dbReference type="InterPro" id="IPR036188">
    <property type="entry name" value="FAD/NAD-bd_sf"/>
</dbReference>
<dbReference type="AlphaFoldDB" id="A0A6P8Z7B6"/>
<name>A0A6P8Z7B6_THRPL</name>